<sequence>MKDFTVSVRKLTDLELLQEACATTFLGTSHATLSSLYKSEHSPVRTQLFWISLKNIPLYISTHLIRHHVGSVPFQLTCRDDRNGGNPGLPGKVDLIIERIRELIDSWHNGGAFIGDHQHEVDAIYEELEWLKNNADRETPVNLSLCINAQSLIDMSKLRLCTGCASPGTVTVFQAIKEEIVKIDPDLASVMVRKCVYRGGICGEPRCCGFNGTQKFREELSRYLSNFNQKQKGLFHENCN</sequence>
<reference evidence="1" key="1">
    <citation type="submission" date="2019-04" db="EMBL/GenBank/DDBJ databases">
        <title>Microbes associate with the intestines of laboratory mice.</title>
        <authorList>
            <person name="Navarre W."/>
            <person name="Wong E."/>
            <person name="Huang K."/>
            <person name="Tropini C."/>
            <person name="Ng K."/>
            <person name="Yu B."/>
        </authorList>
    </citation>
    <scope>NUCLEOTIDE SEQUENCE</scope>
    <source>
        <strain evidence="1">NM73_A23</strain>
    </source>
</reference>
<comment type="caution">
    <text evidence="1">The sequence shown here is derived from an EMBL/GenBank/DDBJ whole genome shotgun (WGS) entry which is preliminary data.</text>
</comment>
<evidence type="ECO:0000313" key="2">
    <source>
        <dbReference type="Proteomes" id="UP000308886"/>
    </source>
</evidence>
<dbReference type="EMBL" id="SRZC01000007">
    <property type="protein sequence ID" value="TGX82768.1"/>
    <property type="molecule type" value="Genomic_DNA"/>
</dbReference>
<dbReference type="Proteomes" id="UP000308886">
    <property type="component" value="Unassembled WGS sequence"/>
</dbReference>
<name>A0AC61QR20_9BACT</name>
<gene>
    <name evidence="1" type="ORF">E5358_05365</name>
</gene>
<evidence type="ECO:0000313" key="1">
    <source>
        <dbReference type="EMBL" id="TGX82768.1"/>
    </source>
</evidence>
<organism evidence="1 2">
    <name type="scientific">Palleniella muris</name>
    <dbReference type="NCBI Taxonomy" id="3038145"/>
    <lineage>
        <taxon>Bacteria</taxon>
        <taxon>Pseudomonadati</taxon>
        <taxon>Bacteroidota</taxon>
        <taxon>Bacteroidia</taxon>
        <taxon>Bacteroidales</taxon>
        <taxon>Prevotellaceae</taxon>
        <taxon>Palleniella</taxon>
    </lineage>
</organism>
<keyword evidence="2" id="KW-1185">Reference proteome</keyword>
<proteinExistence type="predicted"/>
<accession>A0AC61QR20</accession>
<protein>
    <submittedName>
        <fullName evidence="1">Uncharacterized protein</fullName>
    </submittedName>
</protein>